<dbReference type="Proteomes" id="UP000680865">
    <property type="component" value="Unassembled WGS sequence"/>
</dbReference>
<evidence type="ECO:0008006" key="5">
    <source>
        <dbReference type="Google" id="ProtNLM"/>
    </source>
</evidence>
<feature type="signal peptide" evidence="2">
    <location>
        <begin position="1"/>
        <end position="34"/>
    </location>
</feature>
<evidence type="ECO:0000313" key="4">
    <source>
        <dbReference type="Proteomes" id="UP000680865"/>
    </source>
</evidence>
<evidence type="ECO:0000313" key="3">
    <source>
        <dbReference type="EMBL" id="GIM76389.1"/>
    </source>
</evidence>
<dbReference type="EMBL" id="BOQP01000027">
    <property type="protein sequence ID" value="GIM76389.1"/>
    <property type="molecule type" value="Genomic_DNA"/>
</dbReference>
<dbReference type="InterPro" id="IPR021889">
    <property type="entry name" value="DUF3500"/>
</dbReference>
<dbReference type="RefSeq" id="WP_212999664.1">
    <property type="nucleotide sequence ID" value="NZ_BAAATW010000010.1"/>
</dbReference>
<proteinExistence type="predicted"/>
<feature type="compositionally biased region" description="Low complexity" evidence="1">
    <location>
        <begin position="41"/>
        <end position="57"/>
    </location>
</feature>
<gene>
    <name evidence="3" type="ORF">Aco04nite_50170</name>
</gene>
<dbReference type="PANTHER" id="PTHR37489">
    <property type="entry name" value="DUF3500 DOMAIN-CONTAINING PROTEIN"/>
    <property type="match status" value="1"/>
</dbReference>
<feature type="chain" id="PRO_5038778324" description="DUF3500 domain-containing protein" evidence="2">
    <location>
        <begin position="35"/>
        <end position="408"/>
    </location>
</feature>
<accession>A0A919VRT0</accession>
<dbReference type="Pfam" id="PF12006">
    <property type="entry name" value="DUF3500"/>
    <property type="match status" value="1"/>
</dbReference>
<evidence type="ECO:0000256" key="1">
    <source>
        <dbReference type="SAM" id="MobiDB-lite"/>
    </source>
</evidence>
<evidence type="ECO:0000256" key="2">
    <source>
        <dbReference type="SAM" id="SignalP"/>
    </source>
</evidence>
<name>A0A919VRT0_9ACTN</name>
<sequence>MPDFLSRPLGQVTVVRRRRRLTAALLSAGLLTFAAGCGSGSDTATSSSAGPSASQNGRGPGGGPGGGGPGGGNGGDTPPACTPSSAAPTAAPAAAVPAFNDTTVVSGAVTTAQAFLATLTAEQKKAVLYSFSDLGKKQCSWSNYPDDNFKGRLGVRLGDLSAAQKTAALAALQSVLSPAGYAQVLNEMHADDVLGQNETQYGEANYHIVLYGNPSADKPWTLQFGGHHVAVHVSLGGDVISVSPHFSGTQPVSFDLDGKTVRPLGEESDTVFPLVKSLTADQQTAAQLSGKFNDLVMGPSTDTGYPKQEGLSYTKLTAAQQTQVKNLIKDYVSDAATAISDPILNLYTSQLDQTTISYSGTVTADSDNGYFRIDGPRVWIEWLNTGASGLHYHTLYRDKQLDYGTGLS</sequence>
<comment type="caution">
    <text evidence="3">The sequence shown here is derived from an EMBL/GenBank/DDBJ whole genome shotgun (WGS) entry which is preliminary data.</text>
</comment>
<organism evidence="3 4">
    <name type="scientific">Winogradskya consettensis</name>
    <dbReference type="NCBI Taxonomy" id="113560"/>
    <lineage>
        <taxon>Bacteria</taxon>
        <taxon>Bacillati</taxon>
        <taxon>Actinomycetota</taxon>
        <taxon>Actinomycetes</taxon>
        <taxon>Micromonosporales</taxon>
        <taxon>Micromonosporaceae</taxon>
        <taxon>Winogradskya</taxon>
    </lineage>
</organism>
<dbReference type="AlphaFoldDB" id="A0A919VRT0"/>
<feature type="region of interest" description="Disordered" evidence="1">
    <location>
        <begin position="41"/>
        <end position="88"/>
    </location>
</feature>
<feature type="compositionally biased region" description="Gly residues" evidence="1">
    <location>
        <begin position="58"/>
        <end position="75"/>
    </location>
</feature>
<keyword evidence="2" id="KW-0732">Signal</keyword>
<protein>
    <recommendedName>
        <fullName evidence="5">DUF3500 domain-containing protein</fullName>
    </recommendedName>
</protein>
<dbReference type="PANTHER" id="PTHR37489:SF1">
    <property type="entry name" value="DUF3500 DOMAIN-CONTAINING PROTEIN"/>
    <property type="match status" value="1"/>
</dbReference>
<reference evidence="3" key="1">
    <citation type="submission" date="2021-03" db="EMBL/GenBank/DDBJ databases">
        <title>Whole genome shotgun sequence of Actinoplanes consettensis NBRC 14913.</title>
        <authorList>
            <person name="Komaki H."/>
            <person name="Tamura T."/>
        </authorList>
    </citation>
    <scope>NUCLEOTIDE SEQUENCE</scope>
    <source>
        <strain evidence="3">NBRC 14913</strain>
    </source>
</reference>
<keyword evidence="4" id="KW-1185">Reference proteome</keyword>
<feature type="compositionally biased region" description="Low complexity" evidence="1">
    <location>
        <begin position="77"/>
        <end position="88"/>
    </location>
</feature>